<accession>A0ACB7RVU3</accession>
<sequence>MSDRKGKWASNLEYVCSCIGYSVGLGNLWRFPYVAYKHGGSAFLLPYVIINLLIGRPIYYLELLMGQFCGRGPLGVFRMSPMFQAGVVRPNVFLILNGLTIRLNVFITGDGSSVDRWQLSPPPVALSTASGGDN</sequence>
<organism evidence="1 2">
    <name type="scientific">Hyalomma asiaticum</name>
    <name type="common">Tick</name>
    <dbReference type="NCBI Taxonomy" id="266040"/>
    <lineage>
        <taxon>Eukaryota</taxon>
        <taxon>Metazoa</taxon>
        <taxon>Ecdysozoa</taxon>
        <taxon>Arthropoda</taxon>
        <taxon>Chelicerata</taxon>
        <taxon>Arachnida</taxon>
        <taxon>Acari</taxon>
        <taxon>Parasitiformes</taxon>
        <taxon>Ixodida</taxon>
        <taxon>Ixodoidea</taxon>
        <taxon>Ixodidae</taxon>
        <taxon>Hyalomminae</taxon>
        <taxon>Hyalomma</taxon>
    </lineage>
</organism>
<reference evidence="1" key="1">
    <citation type="submission" date="2020-05" db="EMBL/GenBank/DDBJ databases">
        <title>Large-scale comparative analyses of tick genomes elucidate their genetic diversity and vector capacities.</title>
        <authorList>
            <person name="Jia N."/>
            <person name="Wang J."/>
            <person name="Shi W."/>
            <person name="Du L."/>
            <person name="Sun Y."/>
            <person name="Zhan W."/>
            <person name="Jiang J."/>
            <person name="Wang Q."/>
            <person name="Zhang B."/>
            <person name="Ji P."/>
            <person name="Sakyi L.B."/>
            <person name="Cui X."/>
            <person name="Yuan T."/>
            <person name="Jiang B."/>
            <person name="Yang W."/>
            <person name="Lam T.T.-Y."/>
            <person name="Chang Q."/>
            <person name="Ding S."/>
            <person name="Wang X."/>
            <person name="Zhu J."/>
            <person name="Ruan X."/>
            <person name="Zhao L."/>
            <person name="Wei J."/>
            <person name="Que T."/>
            <person name="Du C."/>
            <person name="Cheng J."/>
            <person name="Dai P."/>
            <person name="Han X."/>
            <person name="Huang E."/>
            <person name="Gao Y."/>
            <person name="Liu J."/>
            <person name="Shao H."/>
            <person name="Ye R."/>
            <person name="Li L."/>
            <person name="Wei W."/>
            <person name="Wang X."/>
            <person name="Wang C."/>
            <person name="Yang T."/>
            <person name="Huo Q."/>
            <person name="Li W."/>
            <person name="Guo W."/>
            <person name="Chen H."/>
            <person name="Zhou L."/>
            <person name="Ni X."/>
            <person name="Tian J."/>
            <person name="Zhou Y."/>
            <person name="Sheng Y."/>
            <person name="Liu T."/>
            <person name="Pan Y."/>
            <person name="Xia L."/>
            <person name="Li J."/>
            <person name="Zhao F."/>
            <person name="Cao W."/>
        </authorList>
    </citation>
    <scope>NUCLEOTIDE SEQUENCE</scope>
    <source>
        <strain evidence="1">Hyas-2018</strain>
    </source>
</reference>
<comment type="caution">
    <text evidence="1">The sequence shown here is derived from an EMBL/GenBank/DDBJ whole genome shotgun (WGS) entry which is preliminary data.</text>
</comment>
<dbReference type="EMBL" id="CM023487">
    <property type="protein sequence ID" value="KAH6926520.1"/>
    <property type="molecule type" value="Genomic_DNA"/>
</dbReference>
<proteinExistence type="predicted"/>
<protein>
    <submittedName>
        <fullName evidence="1">Uncharacterized protein</fullName>
    </submittedName>
</protein>
<evidence type="ECO:0000313" key="2">
    <source>
        <dbReference type="Proteomes" id="UP000821845"/>
    </source>
</evidence>
<name>A0ACB7RVU3_HYAAI</name>
<dbReference type="Proteomes" id="UP000821845">
    <property type="component" value="Chromosome 7"/>
</dbReference>
<gene>
    <name evidence="1" type="ORF">HPB50_019278</name>
</gene>
<evidence type="ECO:0000313" key="1">
    <source>
        <dbReference type="EMBL" id="KAH6926520.1"/>
    </source>
</evidence>
<keyword evidence="2" id="KW-1185">Reference proteome</keyword>